<keyword evidence="6" id="KW-0851">Voltage-gated channel</keyword>
<keyword evidence="9" id="KW-0406">Ion transport</keyword>
<dbReference type="InterPro" id="IPR050818">
    <property type="entry name" value="KCNH_animal-type"/>
</dbReference>
<dbReference type="SMART" id="SM00086">
    <property type="entry name" value="PAC"/>
    <property type="match status" value="1"/>
</dbReference>
<feature type="domain" description="PAS" evidence="16">
    <location>
        <begin position="35"/>
        <end position="89"/>
    </location>
</feature>
<dbReference type="Pfam" id="PF00520">
    <property type="entry name" value="Ion_trans"/>
    <property type="match status" value="1"/>
</dbReference>
<dbReference type="GeneID" id="109612410"/>
<keyword evidence="10 14" id="KW-0472">Membrane</keyword>
<name>A0ABM3VBV3_MUSDO</name>
<dbReference type="RefSeq" id="XP_058983145.1">
    <property type="nucleotide sequence ID" value="XM_059127162.1"/>
</dbReference>
<keyword evidence="8 14" id="KW-1133">Transmembrane helix</keyword>
<evidence type="ECO:0000313" key="22">
    <source>
        <dbReference type="RefSeq" id="XP_058983153.1"/>
    </source>
</evidence>
<keyword evidence="11" id="KW-0325">Glycoprotein</keyword>
<feature type="transmembrane region" description="Helical" evidence="14">
    <location>
        <begin position="396"/>
        <end position="422"/>
    </location>
</feature>
<dbReference type="InterPro" id="IPR005821">
    <property type="entry name" value="Ion_trans_dom"/>
</dbReference>
<evidence type="ECO:0000256" key="8">
    <source>
        <dbReference type="ARBA" id="ARBA00022989"/>
    </source>
</evidence>
<evidence type="ECO:0000259" key="15">
    <source>
        <dbReference type="PROSITE" id="PS50042"/>
    </source>
</evidence>
<dbReference type="InterPro" id="IPR000700">
    <property type="entry name" value="PAS-assoc_C"/>
</dbReference>
<dbReference type="Pfam" id="PF13426">
    <property type="entry name" value="PAS_9"/>
    <property type="match status" value="1"/>
</dbReference>
<comment type="subcellular location">
    <subcellularLocation>
        <location evidence="1">Membrane</location>
        <topology evidence="1">Multi-pass membrane protein</topology>
    </subcellularLocation>
</comment>
<dbReference type="PROSITE" id="PS50113">
    <property type="entry name" value="PAC"/>
    <property type="match status" value="1"/>
</dbReference>
<dbReference type="RefSeq" id="XP_058983150.1">
    <property type="nucleotide sequence ID" value="XM_059127167.1"/>
</dbReference>
<dbReference type="RefSeq" id="XP_058983138.1">
    <property type="nucleotide sequence ID" value="XM_059127155.1"/>
</dbReference>
<dbReference type="InterPro" id="IPR000595">
    <property type="entry name" value="cNMP-bd_dom"/>
</dbReference>
<dbReference type="PANTHER" id="PTHR10217:SF637">
    <property type="entry name" value="EAG-LIKE K[+] CHANNEL, ISOFORM A"/>
    <property type="match status" value="1"/>
</dbReference>
<protein>
    <submittedName>
        <fullName evidence="19 20">Potassium voltage-gated channel subfamily H member 8</fullName>
    </submittedName>
</protein>
<dbReference type="InterPro" id="IPR003950">
    <property type="entry name" value="K_chnl_volt-dep_ELK"/>
</dbReference>
<keyword evidence="3" id="KW-0633">Potassium transport</keyword>
<dbReference type="NCBIfam" id="TIGR00229">
    <property type="entry name" value="sensory_box"/>
    <property type="match status" value="1"/>
</dbReference>
<dbReference type="CDD" id="cd00130">
    <property type="entry name" value="PAS"/>
    <property type="match status" value="1"/>
</dbReference>
<feature type="compositionally biased region" description="Acidic residues" evidence="13">
    <location>
        <begin position="750"/>
        <end position="764"/>
    </location>
</feature>
<keyword evidence="2" id="KW-0813">Transport</keyword>
<dbReference type="InterPro" id="IPR000014">
    <property type="entry name" value="PAS"/>
</dbReference>
<evidence type="ECO:0000313" key="18">
    <source>
        <dbReference type="Proteomes" id="UP001652621"/>
    </source>
</evidence>
<dbReference type="InterPro" id="IPR003938">
    <property type="entry name" value="K_chnl_volt-dep_EAG/ELK/ERG"/>
</dbReference>
<dbReference type="InterPro" id="IPR014710">
    <property type="entry name" value="RmlC-like_jellyroll"/>
</dbReference>
<accession>A0ABM3VBV3</accession>
<dbReference type="PROSITE" id="PS50112">
    <property type="entry name" value="PAS"/>
    <property type="match status" value="1"/>
</dbReference>
<evidence type="ECO:0000259" key="16">
    <source>
        <dbReference type="PROSITE" id="PS50112"/>
    </source>
</evidence>
<gene>
    <name evidence="19 20 21 22" type="primary">LOC109612410</name>
</gene>
<dbReference type="InterPro" id="IPR035965">
    <property type="entry name" value="PAS-like_dom_sf"/>
</dbReference>
<evidence type="ECO:0000256" key="11">
    <source>
        <dbReference type="ARBA" id="ARBA00023180"/>
    </source>
</evidence>
<reference evidence="19 20" key="1">
    <citation type="submission" date="2025-05" db="UniProtKB">
        <authorList>
            <consortium name="RefSeq"/>
        </authorList>
    </citation>
    <scope>IDENTIFICATION</scope>
    <source>
        <strain evidence="19 20">Aabys</strain>
        <tissue evidence="19 20">Whole body</tissue>
    </source>
</reference>
<dbReference type="PANTHER" id="PTHR10217">
    <property type="entry name" value="VOLTAGE AND LIGAND GATED POTASSIUM CHANNEL"/>
    <property type="match status" value="1"/>
</dbReference>
<evidence type="ECO:0000256" key="10">
    <source>
        <dbReference type="ARBA" id="ARBA00023136"/>
    </source>
</evidence>
<feature type="transmembrane region" description="Helical" evidence="14">
    <location>
        <begin position="271"/>
        <end position="292"/>
    </location>
</feature>
<evidence type="ECO:0000256" key="2">
    <source>
        <dbReference type="ARBA" id="ARBA00022448"/>
    </source>
</evidence>
<dbReference type="SUPFAM" id="SSF81324">
    <property type="entry name" value="Voltage-gated potassium channels"/>
    <property type="match status" value="1"/>
</dbReference>
<dbReference type="CDD" id="cd00038">
    <property type="entry name" value="CAP_ED"/>
    <property type="match status" value="1"/>
</dbReference>
<dbReference type="PROSITE" id="PS50042">
    <property type="entry name" value="CNMP_BINDING_3"/>
    <property type="match status" value="1"/>
</dbReference>
<evidence type="ECO:0000256" key="3">
    <source>
        <dbReference type="ARBA" id="ARBA00022538"/>
    </source>
</evidence>
<evidence type="ECO:0000256" key="7">
    <source>
        <dbReference type="ARBA" id="ARBA00022958"/>
    </source>
</evidence>
<sequence>MPARKGLLAPQNTFLDTIATRFDGTHSNFVLGNAQANGNPIVYCSDGFVDLTGYSRAQIMQKGCSCHFLYGPETKEDHKIQIEKSLINKTELKLEVIFYKKDGSPFWCLFDIVPIKNEKREVVLFLASHKDITHTKMMEMNVNEECDSVFALTAALLGARFRAGSNAGMLGLEGLPGLSGRMSHSNNDGDLDNAECKNINAPSSCNMGRRRSRAVLYQLSGHYKPEKGVKNKLKLGNNLLHSTEAPFPEYKTQSIKKSRFILPHYGVFKGFWDWIILVSTFYVAVLVPYNAAFAKSDRQTMISDVIVEALFIVDILLNFRTTYVSSKGEVVLDSKLIAINYLKGWFVVDLLAALPFDHLYASDLYNGEESHIHLVKLTRLLRLARLLQKMDRYSQYTAMILTLLMLLFSLVAHWLACIWYVIAEKENTFNEPGWDIGWMHALAERLKISTTNISNAEAYSTALYFTFTSLTSVGFGNVSANTTAEKVFTIIMMLIGALMHAVVFGNVTAIIQRMYSRRSLYESKWRDLKDFIALHQIPKELKQRIEDYFQTSWSLNHGIDIYETLREFPEELRGDVSMHLHREILQLPIFEGASQGCLKLLSLHIKTNFCAPGEYLIHKGDALNYIYYLCNGSMEVMRDDMVVAILGKGDLVGSDLNLHLVATSNGLLTATTNCGGQDVVVRSSSDIKALTYCDLKCVHMGGLVEVLRLYPEYQQQFANDIQHDLTFNLREGYECHDSDIGPTFPLPSISEDDENQPEVENKEDEVDIEVCTDTTVSPHHSITTPSPLHARSPLLTVNSPRLLKSYRKGRSLITLRERVERQRSVNVTSSVDTTSLEEDFHDNDNDTHNIEHDNHKNLSLERLDYQVNTLHQDMTQLSFEVRNALQALQEMSIPKNIAHTKCKFLPTRSIPNISTAYAPVSECRSTSNTESPLQRCSSHPPQIWWREMEEQVRGNKDTCTLTCTNTTYDSPNELQRTSRACQTDVEIIDYRKLEEFVVSNPQMVLSLLSTTMGLKTDNIETQATFKSPLRTIKEKLDKISYDDSYHDDDQTADFNLNMSFGSCCPSTEALLQVDRSLSPAPMHFSYMINDSEKLEYSKWLHRSNDNSSSSSNNTQTSSQSIVHVPSANKLKHIHPFQFLTTKQDNFLSGEYQRLHENESEPTIKYKQKCSSLWCIDNGSPHLSIRNSILSRHQKATPNRAIHRFSAGDADILEKGLCTLPSARLLRESISQ</sequence>
<dbReference type="Gene3D" id="1.10.287.70">
    <property type="match status" value="1"/>
</dbReference>
<keyword evidence="4 14" id="KW-0812">Transmembrane</keyword>
<dbReference type="Proteomes" id="UP001652621">
    <property type="component" value="Unplaced"/>
</dbReference>
<dbReference type="SUPFAM" id="SSF51206">
    <property type="entry name" value="cAMP-binding domain-like"/>
    <property type="match status" value="1"/>
</dbReference>
<dbReference type="InterPro" id="IPR001610">
    <property type="entry name" value="PAC"/>
</dbReference>
<feature type="domain" description="PAC" evidence="17">
    <location>
        <begin position="92"/>
        <end position="144"/>
    </location>
</feature>
<dbReference type="PRINTS" id="PR01463">
    <property type="entry name" value="EAGCHANLFMLY"/>
</dbReference>
<dbReference type="Gene3D" id="2.60.120.10">
    <property type="entry name" value="Jelly Rolls"/>
    <property type="match status" value="1"/>
</dbReference>
<dbReference type="InterPro" id="IPR018490">
    <property type="entry name" value="cNMP-bd_dom_sf"/>
</dbReference>
<keyword evidence="18" id="KW-1185">Reference proteome</keyword>
<dbReference type="SMART" id="SM00100">
    <property type="entry name" value="cNMP"/>
    <property type="match status" value="1"/>
</dbReference>
<dbReference type="SUPFAM" id="SSF55785">
    <property type="entry name" value="PYP-like sensor domain (PAS domain)"/>
    <property type="match status" value="1"/>
</dbReference>
<keyword evidence="7" id="KW-0630">Potassium</keyword>
<keyword evidence="5" id="KW-0631">Potassium channel</keyword>
<organism evidence="18 19">
    <name type="scientific">Musca domestica</name>
    <name type="common">House fly</name>
    <dbReference type="NCBI Taxonomy" id="7370"/>
    <lineage>
        <taxon>Eukaryota</taxon>
        <taxon>Metazoa</taxon>
        <taxon>Ecdysozoa</taxon>
        <taxon>Arthropoda</taxon>
        <taxon>Hexapoda</taxon>
        <taxon>Insecta</taxon>
        <taxon>Pterygota</taxon>
        <taxon>Neoptera</taxon>
        <taxon>Endopterygota</taxon>
        <taxon>Diptera</taxon>
        <taxon>Brachycera</taxon>
        <taxon>Muscomorpha</taxon>
        <taxon>Muscoidea</taxon>
        <taxon>Muscidae</taxon>
        <taxon>Musca</taxon>
    </lineage>
</organism>
<feature type="region of interest" description="Disordered" evidence="13">
    <location>
        <begin position="741"/>
        <end position="764"/>
    </location>
</feature>
<evidence type="ECO:0000259" key="17">
    <source>
        <dbReference type="PROSITE" id="PS50113"/>
    </source>
</evidence>
<dbReference type="RefSeq" id="XP_058983153.1">
    <property type="nucleotide sequence ID" value="XM_059127170.1"/>
</dbReference>
<evidence type="ECO:0000313" key="19">
    <source>
        <dbReference type="RefSeq" id="XP_058983138.1"/>
    </source>
</evidence>
<evidence type="ECO:0000256" key="1">
    <source>
        <dbReference type="ARBA" id="ARBA00004141"/>
    </source>
</evidence>
<evidence type="ECO:0000256" key="13">
    <source>
        <dbReference type="SAM" id="MobiDB-lite"/>
    </source>
</evidence>
<dbReference type="Gene3D" id="1.10.1200.260">
    <property type="match status" value="1"/>
</dbReference>
<evidence type="ECO:0000256" key="5">
    <source>
        <dbReference type="ARBA" id="ARBA00022826"/>
    </source>
</evidence>
<feature type="domain" description="Cyclic nucleotide-binding" evidence="15">
    <location>
        <begin position="589"/>
        <end position="653"/>
    </location>
</feature>
<evidence type="ECO:0000256" key="12">
    <source>
        <dbReference type="ARBA" id="ARBA00023303"/>
    </source>
</evidence>
<evidence type="ECO:0000313" key="20">
    <source>
        <dbReference type="RefSeq" id="XP_058983145.1"/>
    </source>
</evidence>
<dbReference type="Gene3D" id="3.30.450.20">
    <property type="entry name" value="PAS domain"/>
    <property type="match status" value="1"/>
</dbReference>
<evidence type="ECO:0000256" key="14">
    <source>
        <dbReference type="SAM" id="Phobius"/>
    </source>
</evidence>
<dbReference type="PRINTS" id="PR01465">
    <property type="entry name" value="ELKCHANNEL"/>
</dbReference>
<feature type="transmembrane region" description="Helical" evidence="14">
    <location>
        <begin position="487"/>
        <end position="511"/>
    </location>
</feature>
<keyword evidence="12" id="KW-0407">Ion channel</keyword>
<evidence type="ECO:0000256" key="6">
    <source>
        <dbReference type="ARBA" id="ARBA00022882"/>
    </source>
</evidence>
<evidence type="ECO:0000313" key="21">
    <source>
        <dbReference type="RefSeq" id="XP_058983150.1"/>
    </source>
</evidence>
<evidence type="ECO:0000256" key="4">
    <source>
        <dbReference type="ARBA" id="ARBA00022692"/>
    </source>
</evidence>
<evidence type="ECO:0000256" key="9">
    <source>
        <dbReference type="ARBA" id="ARBA00023065"/>
    </source>
</evidence>
<proteinExistence type="predicted"/>